<proteinExistence type="predicted"/>
<dbReference type="OrthoDB" id="410542at2759"/>
<accession>A0A4C1YQ84</accession>
<protein>
    <recommendedName>
        <fullName evidence="3">Endonuclease/exonuclease/phosphatase domain-containing protein</fullName>
    </recommendedName>
</protein>
<dbReference type="Proteomes" id="UP000299102">
    <property type="component" value="Unassembled WGS sequence"/>
</dbReference>
<gene>
    <name evidence="1" type="ORF">EVAR_45962_1</name>
</gene>
<comment type="caution">
    <text evidence="1">The sequence shown here is derived from an EMBL/GenBank/DDBJ whole genome shotgun (WGS) entry which is preliminary data.</text>
</comment>
<name>A0A4C1YQ84_EUMVA</name>
<evidence type="ECO:0000313" key="2">
    <source>
        <dbReference type="Proteomes" id="UP000299102"/>
    </source>
</evidence>
<dbReference type="EMBL" id="BGZK01001316">
    <property type="protein sequence ID" value="GBP77054.1"/>
    <property type="molecule type" value="Genomic_DNA"/>
</dbReference>
<organism evidence="1 2">
    <name type="scientific">Eumeta variegata</name>
    <name type="common">Bagworm moth</name>
    <name type="synonym">Eumeta japonica</name>
    <dbReference type="NCBI Taxonomy" id="151549"/>
    <lineage>
        <taxon>Eukaryota</taxon>
        <taxon>Metazoa</taxon>
        <taxon>Ecdysozoa</taxon>
        <taxon>Arthropoda</taxon>
        <taxon>Hexapoda</taxon>
        <taxon>Insecta</taxon>
        <taxon>Pterygota</taxon>
        <taxon>Neoptera</taxon>
        <taxon>Endopterygota</taxon>
        <taxon>Lepidoptera</taxon>
        <taxon>Glossata</taxon>
        <taxon>Ditrysia</taxon>
        <taxon>Tineoidea</taxon>
        <taxon>Psychidae</taxon>
        <taxon>Oiketicinae</taxon>
        <taxon>Eumeta</taxon>
    </lineage>
</organism>
<evidence type="ECO:0000313" key="1">
    <source>
        <dbReference type="EMBL" id="GBP77054.1"/>
    </source>
</evidence>
<sequence length="286" mass="33293">MSERGWSAQALSLVELKRLGSRLFFMTAQKHLAQVTCYKKNHKSRVLHDLRELALPENPFSDLFRKVPSYIGLQFSYRRTGTLFDCCAEFCYPSRLVSQMGETKIIEIHFSTLNMCGGITKPLEEREEVWADVRNMLVTCDKNERIVMLADFNGWVYTGMHMRESQKKNESRTNAVEMRFPRNTCGVSMKDRCSNSDVRERDAFQKDVIKVQKDMSQLFWPFGKDEFLSTTKLQRGRKCSKRFRKKDGSAVHCLFSFARVYHSQGVAVPPRACWKRVGSCYCVWLQ</sequence>
<reference evidence="1 2" key="1">
    <citation type="journal article" date="2019" name="Commun. Biol.">
        <title>The bagworm genome reveals a unique fibroin gene that provides high tensile strength.</title>
        <authorList>
            <person name="Kono N."/>
            <person name="Nakamura H."/>
            <person name="Ohtoshi R."/>
            <person name="Tomita M."/>
            <person name="Numata K."/>
            <person name="Arakawa K."/>
        </authorList>
    </citation>
    <scope>NUCLEOTIDE SEQUENCE [LARGE SCALE GENOMIC DNA]</scope>
</reference>
<keyword evidence="2" id="KW-1185">Reference proteome</keyword>
<evidence type="ECO:0008006" key="3">
    <source>
        <dbReference type="Google" id="ProtNLM"/>
    </source>
</evidence>
<dbReference type="AlphaFoldDB" id="A0A4C1YQ84"/>